<dbReference type="PANTHER" id="PTHR30086">
    <property type="entry name" value="ARGININE EXPORTER PROTEIN ARGO"/>
    <property type="match status" value="1"/>
</dbReference>
<dbReference type="eggNOG" id="COG1280">
    <property type="taxonomic scope" value="Bacteria"/>
</dbReference>
<dbReference type="Proteomes" id="UP000192411">
    <property type="component" value="Unassembled WGS sequence"/>
</dbReference>
<keyword evidence="2" id="KW-1003">Cell membrane</keyword>
<comment type="caution">
    <text evidence="7">The sequence shown here is derived from an EMBL/GenBank/DDBJ whole genome shotgun (WGS) entry which is preliminary data.</text>
</comment>
<dbReference type="InterPro" id="IPR001123">
    <property type="entry name" value="LeuE-type"/>
</dbReference>
<dbReference type="RefSeq" id="WP_083128947.1">
    <property type="nucleotide sequence ID" value="NZ_MVIM01000022.1"/>
</dbReference>
<dbReference type="EMBL" id="MVIM01000022">
    <property type="protein sequence ID" value="ORB61594.1"/>
    <property type="molecule type" value="Genomic_DNA"/>
</dbReference>
<evidence type="ECO:0000256" key="2">
    <source>
        <dbReference type="ARBA" id="ARBA00022475"/>
    </source>
</evidence>
<sequence length="214" mass="22038">MQVQHLIDVMPAFLLACVILAALPGPATALFLHRSVRDGRAAGLAAVVGNEIGIFGWTIAGGAGLSVLLTANRALSLALHVIGAVILIWLGVSAWRQANRPADAALAIPVPPRGRTPASAFRASLISIAANPKAAAFGIAVVPQFLPSSGSVLPTLLVLAVIQLVLDTTWCAGVVLAADRARNVLSRAHIRRRIERVMGAALVALGLGLAADAR</sequence>
<feature type="transmembrane region" description="Helical" evidence="6">
    <location>
        <begin position="44"/>
        <end position="68"/>
    </location>
</feature>
<evidence type="ECO:0000256" key="3">
    <source>
        <dbReference type="ARBA" id="ARBA00022692"/>
    </source>
</evidence>
<feature type="transmembrane region" description="Helical" evidence="6">
    <location>
        <begin position="74"/>
        <end position="92"/>
    </location>
</feature>
<protein>
    <submittedName>
        <fullName evidence="7">Threonine transporter RhtB</fullName>
    </submittedName>
</protein>
<dbReference type="AlphaFoldDB" id="A0A1X0JFP2"/>
<organism evidence="7 8">
    <name type="scientific">Mycolicibacterium tusciae</name>
    <dbReference type="NCBI Taxonomy" id="75922"/>
    <lineage>
        <taxon>Bacteria</taxon>
        <taxon>Bacillati</taxon>
        <taxon>Actinomycetota</taxon>
        <taxon>Actinomycetes</taxon>
        <taxon>Mycobacteriales</taxon>
        <taxon>Mycobacteriaceae</taxon>
        <taxon>Mycolicibacterium</taxon>
    </lineage>
</organism>
<dbReference type="Pfam" id="PF01810">
    <property type="entry name" value="LysE"/>
    <property type="match status" value="1"/>
</dbReference>
<name>A0A1X0JFP2_9MYCO</name>
<accession>A0A1X0JFP2</accession>
<proteinExistence type="predicted"/>
<dbReference type="GO" id="GO:0015171">
    <property type="term" value="F:amino acid transmembrane transporter activity"/>
    <property type="evidence" value="ECO:0007669"/>
    <property type="project" value="TreeGrafter"/>
</dbReference>
<evidence type="ECO:0000256" key="6">
    <source>
        <dbReference type="SAM" id="Phobius"/>
    </source>
</evidence>
<evidence type="ECO:0000313" key="8">
    <source>
        <dbReference type="Proteomes" id="UP000192411"/>
    </source>
</evidence>
<keyword evidence="3 6" id="KW-0812">Transmembrane</keyword>
<gene>
    <name evidence="7" type="ORF">BST47_27250</name>
</gene>
<dbReference type="PANTHER" id="PTHR30086:SF20">
    <property type="entry name" value="ARGININE EXPORTER PROTEIN ARGO-RELATED"/>
    <property type="match status" value="1"/>
</dbReference>
<feature type="transmembrane region" description="Helical" evidence="6">
    <location>
        <begin position="123"/>
        <end position="146"/>
    </location>
</feature>
<keyword evidence="5 6" id="KW-0472">Membrane</keyword>
<feature type="transmembrane region" description="Helical" evidence="6">
    <location>
        <begin position="152"/>
        <end position="176"/>
    </location>
</feature>
<evidence type="ECO:0000256" key="5">
    <source>
        <dbReference type="ARBA" id="ARBA00023136"/>
    </source>
</evidence>
<comment type="subcellular location">
    <subcellularLocation>
        <location evidence="1">Cell membrane</location>
        <topology evidence="1">Multi-pass membrane protein</topology>
    </subcellularLocation>
</comment>
<evidence type="ECO:0000256" key="4">
    <source>
        <dbReference type="ARBA" id="ARBA00022989"/>
    </source>
</evidence>
<dbReference type="GO" id="GO:0005886">
    <property type="term" value="C:plasma membrane"/>
    <property type="evidence" value="ECO:0007669"/>
    <property type="project" value="UniProtKB-SubCell"/>
</dbReference>
<keyword evidence="8" id="KW-1185">Reference proteome</keyword>
<dbReference type="PIRSF" id="PIRSF006324">
    <property type="entry name" value="LeuE"/>
    <property type="match status" value="1"/>
</dbReference>
<evidence type="ECO:0000313" key="7">
    <source>
        <dbReference type="EMBL" id="ORB61594.1"/>
    </source>
</evidence>
<evidence type="ECO:0000256" key="1">
    <source>
        <dbReference type="ARBA" id="ARBA00004651"/>
    </source>
</evidence>
<reference evidence="7 8" key="1">
    <citation type="submission" date="2017-02" db="EMBL/GenBank/DDBJ databases">
        <title>The new phylogeny of genus Mycobacterium.</title>
        <authorList>
            <person name="Tortoli E."/>
            <person name="Trovato A."/>
            <person name="Cirillo D.M."/>
        </authorList>
    </citation>
    <scope>NUCLEOTIDE SEQUENCE [LARGE SCALE GENOMIC DNA]</scope>
    <source>
        <strain evidence="7 8">DSM 44338</strain>
    </source>
</reference>
<dbReference type="OrthoDB" id="3175972at2"/>
<feature type="transmembrane region" description="Helical" evidence="6">
    <location>
        <begin position="12"/>
        <end position="32"/>
    </location>
</feature>
<dbReference type="STRING" id="75922.BST47_27250"/>
<keyword evidence="4 6" id="KW-1133">Transmembrane helix</keyword>